<keyword evidence="2" id="KW-1185">Reference proteome</keyword>
<evidence type="ECO:0000313" key="2">
    <source>
        <dbReference type="Proteomes" id="UP001596548"/>
    </source>
</evidence>
<evidence type="ECO:0000313" key="1">
    <source>
        <dbReference type="EMBL" id="MFC7276215.1"/>
    </source>
</evidence>
<proteinExistence type="predicted"/>
<protein>
    <submittedName>
        <fullName evidence="1">Uncharacterized protein</fullName>
    </submittedName>
</protein>
<accession>A0ABW2HXA2</accession>
<sequence>MAWTTPLTAVSNASLTAAQWNASVRDNLLMTAPSLATTAGSIFVTSAANTIVERVPRTDLVGGSDTVSATAYANTTTPGPAVTAVSAAKALIFTSGWQTNNTGGNSVYMAHEISGATTIAAADTWALEQRDSGTNGLQNATRTHLETSLTSGSNTFTIKYRVSGGTGTVQRRHLTVIPF</sequence>
<name>A0ABW2HXA2_9ACTN</name>
<organism evidence="1 2">
    <name type="scientific">Paractinoplanes rhizophilus</name>
    <dbReference type="NCBI Taxonomy" id="1416877"/>
    <lineage>
        <taxon>Bacteria</taxon>
        <taxon>Bacillati</taxon>
        <taxon>Actinomycetota</taxon>
        <taxon>Actinomycetes</taxon>
        <taxon>Micromonosporales</taxon>
        <taxon>Micromonosporaceae</taxon>
        <taxon>Paractinoplanes</taxon>
    </lineage>
</organism>
<dbReference type="RefSeq" id="WP_378970233.1">
    <property type="nucleotide sequence ID" value="NZ_JBHTBJ010000013.1"/>
</dbReference>
<gene>
    <name evidence="1" type="ORF">ACFQS1_19660</name>
</gene>
<dbReference type="Proteomes" id="UP001596548">
    <property type="component" value="Unassembled WGS sequence"/>
</dbReference>
<comment type="caution">
    <text evidence="1">The sequence shown here is derived from an EMBL/GenBank/DDBJ whole genome shotgun (WGS) entry which is preliminary data.</text>
</comment>
<reference evidence="2" key="1">
    <citation type="journal article" date="2019" name="Int. J. Syst. Evol. Microbiol.">
        <title>The Global Catalogue of Microorganisms (GCM) 10K type strain sequencing project: providing services to taxonomists for standard genome sequencing and annotation.</title>
        <authorList>
            <consortium name="The Broad Institute Genomics Platform"/>
            <consortium name="The Broad Institute Genome Sequencing Center for Infectious Disease"/>
            <person name="Wu L."/>
            <person name="Ma J."/>
        </authorList>
    </citation>
    <scope>NUCLEOTIDE SEQUENCE [LARGE SCALE GENOMIC DNA]</scope>
    <source>
        <strain evidence="2">XZYJT-10</strain>
    </source>
</reference>
<dbReference type="EMBL" id="JBHTBJ010000013">
    <property type="protein sequence ID" value="MFC7276215.1"/>
    <property type="molecule type" value="Genomic_DNA"/>
</dbReference>